<dbReference type="EMBL" id="JAAEAA010000009">
    <property type="protein sequence ID" value="NDK55987.1"/>
    <property type="molecule type" value="Genomic_DNA"/>
</dbReference>
<protein>
    <recommendedName>
        <fullName evidence="3">STAS/SEC14 domain-containing protein</fullName>
    </recommendedName>
</protein>
<keyword evidence="2" id="KW-1185">Reference proteome</keyword>
<evidence type="ECO:0000313" key="2">
    <source>
        <dbReference type="Proteomes" id="UP000478546"/>
    </source>
</evidence>
<organism evidence="1 2">
    <name type="scientific">Pontibacter fetidus</name>
    <dbReference type="NCBI Taxonomy" id="2700082"/>
    <lineage>
        <taxon>Bacteria</taxon>
        <taxon>Pseudomonadati</taxon>
        <taxon>Bacteroidota</taxon>
        <taxon>Cytophagia</taxon>
        <taxon>Cytophagales</taxon>
        <taxon>Hymenobacteraceae</taxon>
        <taxon>Pontibacter</taxon>
    </lineage>
</organism>
<reference evidence="1 2" key="1">
    <citation type="submission" date="2020-01" db="EMBL/GenBank/DDBJ databases">
        <authorList>
            <person name="Kim M.K."/>
        </authorList>
    </citation>
    <scope>NUCLEOTIDE SEQUENCE [LARGE SCALE GENOMIC DNA]</scope>
    <source>
        <strain evidence="1 2">BT213</strain>
    </source>
</reference>
<sequence>MILQRALISETVTNDHTLYTIRYSEPLSLVEVNWNGLITSKGLQATITHLLKVIEEKQPRFLLADTRLLNGLGVEDQTWIKNSFLPELSNSSIVKFGRITEPDVFSEAIIDSFLSYVQCEAIFGCIMKSFPDREAALDWFYC</sequence>
<accession>A0A6B2H6J1</accession>
<evidence type="ECO:0000313" key="1">
    <source>
        <dbReference type="EMBL" id="NDK55987.1"/>
    </source>
</evidence>
<dbReference type="AlphaFoldDB" id="A0A6B2H6J1"/>
<proteinExistence type="predicted"/>
<evidence type="ECO:0008006" key="3">
    <source>
        <dbReference type="Google" id="ProtNLM"/>
    </source>
</evidence>
<dbReference type="RefSeq" id="WP_162346046.1">
    <property type="nucleotide sequence ID" value="NZ_JAAEAA010000009.1"/>
</dbReference>
<gene>
    <name evidence="1" type="ORF">GWO68_08670</name>
</gene>
<dbReference type="Proteomes" id="UP000478546">
    <property type="component" value="Unassembled WGS sequence"/>
</dbReference>
<name>A0A6B2H6J1_9BACT</name>
<comment type="caution">
    <text evidence="1">The sequence shown here is derived from an EMBL/GenBank/DDBJ whole genome shotgun (WGS) entry which is preliminary data.</text>
</comment>